<dbReference type="AlphaFoldDB" id="K3XCQ7"/>
<reference evidence="5" key="3">
    <citation type="submission" date="2015-02" db="UniProtKB">
        <authorList>
            <consortium name="EnsemblProtists"/>
        </authorList>
    </citation>
    <scope>IDENTIFICATION</scope>
    <source>
        <strain evidence="5">DAOM BR144</strain>
    </source>
</reference>
<evidence type="ECO:0000259" key="4">
    <source>
        <dbReference type="PROSITE" id="PS51393"/>
    </source>
</evidence>
<dbReference type="InParanoid" id="K3XCQ7"/>
<dbReference type="InterPro" id="IPR000907">
    <property type="entry name" value="LipOase"/>
</dbReference>
<dbReference type="Gene3D" id="1.20.245.10">
    <property type="entry name" value="Lipoxygenase-1, Domain 5"/>
    <property type="match status" value="1"/>
</dbReference>
<evidence type="ECO:0000313" key="6">
    <source>
        <dbReference type="Proteomes" id="UP000019132"/>
    </source>
</evidence>
<evidence type="ECO:0000256" key="3">
    <source>
        <dbReference type="ARBA" id="ARBA00023002"/>
    </source>
</evidence>
<dbReference type="Pfam" id="PF00305">
    <property type="entry name" value="Lipoxygenase"/>
    <property type="match status" value="1"/>
</dbReference>
<reference evidence="6" key="2">
    <citation type="submission" date="2010-04" db="EMBL/GenBank/DDBJ databases">
        <authorList>
            <person name="Buell R."/>
            <person name="Hamilton J."/>
            <person name="Hostetler J."/>
        </authorList>
    </citation>
    <scope>NUCLEOTIDE SEQUENCE [LARGE SCALE GENOMIC DNA]</scope>
    <source>
        <strain evidence="6">DAOM:BR144</strain>
    </source>
</reference>
<dbReference type="VEuPathDB" id="FungiDB:PYU1_G014975"/>
<name>K3XCQ7_GLOUD</name>
<dbReference type="STRING" id="431595.K3XCQ7"/>
<dbReference type="GO" id="GO:0016702">
    <property type="term" value="F:oxidoreductase activity, acting on single donors with incorporation of molecular oxygen, incorporation of two atoms of oxygen"/>
    <property type="evidence" value="ECO:0007669"/>
    <property type="project" value="InterPro"/>
</dbReference>
<feature type="domain" description="Lipoxygenase" evidence="4">
    <location>
        <begin position="119"/>
        <end position="488"/>
    </location>
</feature>
<dbReference type="InterPro" id="IPR036226">
    <property type="entry name" value="LipOase_C_sf"/>
</dbReference>
<sequence length="488" mass="55985">MKQLEVIRSMANPKVVDIKKRVREIILSSKGDTRVTVESYHKVYAALEKANVIVQPKSIDNSDASFGAMRLGIKGYNLKLVRDSEYSKYIDHLSDAQVADVCGWHSKSQKTQISGARKDHRIFVSDFSKHREYTDEAAQHQKYVPSVIGFFCYNTDKRQLLPFAITILDTKLTYTTQDTPEEWQLAKMALDAADANFQQMRHFVEVHMMSIPVQVEMMRSMATNHPIYALLDYHFFTNFALEHLARTALFAAKSDYDQTMAFGASGSLRYIYQDFDKVSFQDDFPTDIEARGLRYLPIHRYAKYGKKYYKAVKEFVTSYVHAYYPTDAKVRNDSELQLWAKRASQIKKIHGFPTEFRSRSDLIKLVTHLVFLNSVKHHFMNGAVTWHGSTAPYSTGAIWNKPLPTKKGVKVNPLDYAIPLEKVPELVSVNANFLRPVPRKYTALETYNAAPFTNEPKLTKPIAEFHNAMEALEKTIVEAESKEELQMT</sequence>
<dbReference type="SUPFAM" id="SSF48484">
    <property type="entry name" value="Lipoxigenase"/>
    <property type="match status" value="1"/>
</dbReference>
<proteinExistence type="predicted"/>
<evidence type="ECO:0000256" key="1">
    <source>
        <dbReference type="ARBA" id="ARBA00022723"/>
    </source>
</evidence>
<dbReference type="eggNOG" id="ENOG502S8IY">
    <property type="taxonomic scope" value="Eukaryota"/>
</dbReference>
<reference evidence="6" key="1">
    <citation type="journal article" date="2010" name="Genome Biol.">
        <title>Genome sequence of the necrotrophic plant pathogen Pythium ultimum reveals original pathogenicity mechanisms and effector repertoire.</title>
        <authorList>
            <person name="Levesque C.A."/>
            <person name="Brouwer H."/>
            <person name="Cano L."/>
            <person name="Hamilton J.P."/>
            <person name="Holt C."/>
            <person name="Huitema E."/>
            <person name="Raffaele S."/>
            <person name="Robideau G.P."/>
            <person name="Thines M."/>
            <person name="Win J."/>
            <person name="Zerillo M.M."/>
            <person name="Beakes G.W."/>
            <person name="Boore J.L."/>
            <person name="Busam D."/>
            <person name="Dumas B."/>
            <person name="Ferriera S."/>
            <person name="Fuerstenberg S.I."/>
            <person name="Gachon C.M."/>
            <person name="Gaulin E."/>
            <person name="Govers F."/>
            <person name="Grenville-Briggs L."/>
            <person name="Horner N."/>
            <person name="Hostetler J."/>
            <person name="Jiang R.H."/>
            <person name="Johnson J."/>
            <person name="Krajaejun T."/>
            <person name="Lin H."/>
            <person name="Meijer H.J."/>
            <person name="Moore B."/>
            <person name="Morris P."/>
            <person name="Phuntmart V."/>
            <person name="Puiu D."/>
            <person name="Shetty J."/>
            <person name="Stajich J.E."/>
            <person name="Tripathy S."/>
            <person name="Wawra S."/>
            <person name="van West P."/>
            <person name="Whitty B.R."/>
            <person name="Coutinho P.M."/>
            <person name="Henrissat B."/>
            <person name="Martin F."/>
            <person name="Thomas P.D."/>
            <person name="Tyler B.M."/>
            <person name="De Vries R.P."/>
            <person name="Kamoun S."/>
            <person name="Yandell M."/>
            <person name="Tisserat N."/>
            <person name="Buell C.R."/>
        </authorList>
    </citation>
    <scope>NUCLEOTIDE SEQUENCE</scope>
    <source>
        <strain evidence="6">DAOM:BR144</strain>
    </source>
</reference>
<accession>K3XCQ7</accession>
<dbReference type="PROSITE" id="PS51393">
    <property type="entry name" value="LIPOXYGENASE_3"/>
    <property type="match status" value="1"/>
</dbReference>
<keyword evidence="2" id="KW-0223">Dioxygenase</keyword>
<dbReference type="OMA" id="WFTRQVP"/>
<keyword evidence="1" id="KW-0479">Metal-binding</keyword>
<organism evidence="5 6">
    <name type="scientific">Globisporangium ultimum (strain ATCC 200006 / CBS 805.95 / DAOM BR144)</name>
    <name type="common">Pythium ultimum</name>
    <dbReference type="NCBI Taxonomy" id="431595"/>
    <lineage>
        <taxon>Eukaryota</taxon>
        <taxon>Sar</taxon>
        <taxon>Stramenopiles</taxon>
        <taxon>Oomycota</taxon>
        <taxon>Peronosporomycetes</taxon>
        <taxon>Pythiales</taxon>
        <taxon>Pythiaceae</taxon>
        <taxon>Globisporangium</taxon>
    </lineage>
</organism>
<dbReference type="GO" id="GO:0046872">
    <property type="term" value="F:metal ion binding"/>
    <property type="evidence" value="ECO:0007669"/>
    <property type="project" value="UniProtKB-KW"/>
</dbReference>
<dbReference type="EMBL" id="ADOS01001234">
    <property type="status" value="NOT_ANNOTATED_CDS"/>
    <property type="molecule type" value="Genomic_DNA"/>
</dbReference>
<dbReference type="Gene3D" id="3.10.450.60">
    <property type="match status" value="1"/>
</dbReference>
<dbReference type="HOGENOM" id="CLU_023553_0_0_1"/>
<evidence type="ECO:0000313" key="5">
    <source>
        <dbReference type="EnsemblProtists" id="PYU1_T015006"/>
    </source>
</evidence>
<dbReference type="Proteomes" id="UP000019132">
    <property type="component" value="Unassembled WGS sequence"/>
</dbReference>
<dbReference type="InterPro" id="IPR013819">
    <property type="entry name" value="LipOase_C"/>
</dbReference>
<protein>
    <recommendedName>
        <fullName evidence="4">Lipoxygenase domain-containing protein</fullName>
    </recommendedName>
</protein>
<evidence type="ECO:0000256" key="2">
    <source>
        <dbReference type="ARBA" id="ARBA00022964"/>
    </source>
</evidence>
<keyword evidence="6" id="KW-1185">Reference proteome</keyword>
<dbReference type="PANTHER" id="PTHR11771">
    <property type="entry name" value="LIPOXYGENASE"/>
    <property type="match status" value="1"/>
</dbReference>
<dbReference type="GO" id="GO:0034440">
    <property type="term" value="P:lipid oxidation"/>
    <property type="evidence" value="ECO:0007669"/>
    <property type="project" value="InterPro"/>
</dbReference>
<dbReference type="EnsemblProtists" id="PYU1_T015006">
    <property type="protein sequence ID" value="PYU1_T015006"/>
    <property type="gene ID" value="PYU1_G014975"/>
</dbReference>
<keyword evidence="3" id="KW-0560">Oxidoreductase</keyword>